<reference evidence="1" key="1">
    <citation type="submission" date="2022-08" db="EMBL/GenBank/DDBJ databases">
        <authorList>
            <person name="Giroux E."/>
            <person name="Giroux E."/>
        </authorList>
    </citation>
    <scope>NUCLEOTIDE SEQUENCE</scope>
    <source>
        <strain evidence="1">H1091258</strain>
    </source>
</reference>
<dbReference type="AlphaFoldDB" id="A0A9W4RL65"/>
<protein>
    <submittedName>
        <fullName evidence="1">Uncharacterized protein</fullName>
    </submittedName>
</protein>
<evidence type="ECO:0000313" key="2">
    <source>
        <dbReference type="Proteomes" id="UP001152533"/>
    </source>
</evidence>
<accession>A0A9W4RL65</accession>
<comment type="caution">
    <text evidence="1">The sequence shown here is derived from an EMBL/GenBank/DDBJ whole genome shotgun (WGS) entry which is preliminary data.</text>
</comment>
<name>A0A9W4RL65_9PEZI</name>
<gene>
    <name evidence="1" type="ORF">CGXH109_LOCUS25491</name>
</gene>
<keyword evidence="2" id="KW-1185">Reference proteome</keyword>
<dbReference type="Proteomes" id="UP001152533">
    <property type="component" value="Unassembled WGS sequence"/>
</dbReference>
<organism evidence="1 2">
    <name type="scientific">Colletotrichum noveboracense</name>
    <dbReference type="NCBI Taxonomy" id="2664923"/>
    <lineage>
        <taxon>Eukaryota</taxon>
        <taxon>Fungi</taxon>
        <taxon>Dikarya</taxon>
        <taxon>Ascomycota</taxon>
        <taxon>Pezizomycotina</taxon>
        <taxon>Sordariomycetes</taxon>
        <taxon>Hypocreomycetidae</taxon>
        <taxon>Glomerellales</taxon>
        <taxon>Glomerellaceae</taxon>
        <taxon>Colletotrichum</taxon>
        <taxon>Colletotrichum gloeosporioides species complex</taxon>
    </lineage>
</organism>
<dbReference type="EMBL" id="CAMGZC010000106">
    <property type="protein sequence ID" value="CAI0643435.1"/>
    <property type="molecule type" value="Genomic_DNA"/>
</dbReference>
<sequence length="444" mass="50581">MASLVNLPGELHHLIFSHFSTDTRTPDGGESAEFGQNRAGIHTLTLLSRTCRGLNHAVKPYLYAEVNLGSQSSRKLVALLRHFVNDPYSGSCVRWVRIDWDGLLCQKFDCSDQEANFLADVAKSLHLDVPPAPPWYSADWRNGFLAGMVLLKSSGVELVDIEGYNQSFCSSIPEQSPRPELRHFTQFNHALHTRTTESTRDFYRLINLSPHLQGFRSAEYLPANPFDIDWSEVTTLVLEENEFSGGTYYYYVSTAALVDILRSCQKLHHVRIKPTENNGPAPIVRTLERFHKDTLRRLALVSFPREGEDLEISFSAFNALEVLEIHGNICKPGFALRGLPHSLPELRLDGDFHGVREDFEIFTSEFTNGSYPRFETVRFQPMYSCFHDNCPFILDGHVTLEDMIQYRDWHLNEAEADEYEGGKCKTQWEIIYGLVNAGVNVWVD</sequence>
<evidence type="ECO:0000313" key="1">
    <source>
        <dbReference type="EMBL" id="CAI0643435.1"/>
    </source>
</evidence>
<proteinExistence type="predicted"/>